<reference evidence="2 3" key="1">
    <citation type="submission" date="2020-08" db="EMBL/GenBank/DDBJ databases">
        <authorList>
            <person name="Liu C."/>
            <person name="Sun Q."/>
        </authorList>
    </citation>
    <scope>NUCLEOTIDE SEQUENCE [LARGE SCALE GENOMIC DNA]</scope>
    <source>
        <strain evidence="2 3">NSJ-61</strain>
    </source>
</reference>
<dbReference type="InterPro" id="IPR012336">
    <property type="entry name" value="Thioredoxin-like_fold"/>
</dbReference>
<feature type="domain" description="Thioredoxin-like fold" evidence="1">
    <location>
        <begin position="8"/>
        <end position="81"/>
    </location>
</feature>
<dbReference type="AlphaFoldDB" id="A0A7G9GMR2"/>
<dbReference type="RefSeq" id="WP_117453727.1">
    <property type="nucleotide sequence ID" value="NZ_CP060636.1"/>
</dbReference>
<dbReference type="Pfam" id="PF13192">
    <property type="entry name" value="Thioredoxin_3"/>
    <property type="match status" value="1"/>
</dbReference>
<dbReference type="KEGG" id="ehn:H9Q80_17910"/>
<dbReference type="InterPro" id="IPR036249">
    <property type="entry name" value="Thioredoxin-like_sf"/>
</dbReference>
<protein>
    <submittedName>
        <fullName evidence="2">Thioredoxin family protein</fullName>
    </submittedName>
</protein>
<gene>
    <name evidence="2" type="ORF">H9Q80_17910</name>
</gene>
<dbReference type="SUPFAM" id="SSF52833">
    <property type="entry name" value="Thioredoxin-like"/>
    <property type="match status" value="1"/>
</dbReference>
<sequence length="85" mass="9990">MKKITMMYLKGCPYCKQAMNWMEELKQEQPVYQNINITYIEESEQPQLADTLDYWYVPTYFVDGIKKHEGAATKDKIKAVFDAAL</sequence>
<evidence type="ECO:0000259" key="1">
    <source>
        <dbReference type="Pfam" id="PF13192"/>
    </source>
</evidence>
<name>A0A7G9GMR2_9FIRM</name>
<keyword evidence="3" id="KW-1185">Reference proteome</keyword>
<dbReference type="Proteomes" id="UP000515856">
    <property type="component" value="Chromosome"/>
</dbReference>
<accession>A0A7G9GMR2</accession>
<organism evidence="2 3">
    <name type="scientific">[Eubacterium] hominis</name>
    <dbReference type="NCBI Taxonomy" id="2764325"/>
    <lineage>
        <taxon>Bacteria</taxon>
        <taxon>Bacillati</taxon>
        <taxon>Bacillota</taxon>
        <taxon>Erysipelotrichia</taxon>
        <taxon>Erysipelotrichales</taxon>
        <taxon>Erysipelotrichaceae</taxon>
        <taxon>Amedibacillus</taxon>
    </lineage>
</organism>
<proteinExistence type="predicted"/>
<evidence type="ECO:0000313" key="2">
    <source>
        <dbReference type="EMBL" id="QNM12094.1"/>
    </source>
</evidence>
<dbReference type="CDD" id="cd02947">
    <property type="entry name" value="TRX_family"/>
    <property type="match status" value="1"/>
</dbReference>
<dbReference type="EMBL" id="CP060636">
    <property type="protein sequence ID" value="QNM12094.1"/>
    <property type="molecule type" value="Genomic_DNA"/>
</dbReference>
<dbReference type="Gene3D" id="3.40.30.10">
    <property type="entry name" value="Glutaredoxin"/>
    <property type="match status" value="1"/>
</dbReference>
<evidence type="ECO:0000313" key="3">
    <source>
        <dbReference type="Proteomes" id="UP000515856"/>
    </source>
</evidence>